<evidence type="ECO:0000256" key="10">
    <source>
        <dbReference type="PIRSR" id="PIRSR622684-1"/>
    </source>
</evidence>
<dbReference type="InParanoid" id="A8I338"/>
<evidence type="ECO:0000256" key="3">
    <source>
        <dbReference type="ARBA" id="ARBA00022670"/>
    </source>
</evidence>
<dbReference type="OrthoDB" id="424753at2759"/>
<feature type="active site" evidence="10">
    <location>
        <position position="323"/>
    </location>
</feature>
<evidence type="ECO:0000256" key="7">
    <source>
        <dbReference type="ARBA" id="ARBA00022801"/>
    </source>
</evidence>
<feature type="active site" evidence="10">
    <location>
        <position position="139"/>
    </location>
</feature>
<dbReference type="InterPro" id="IPR000169">
    <property type="entry name" value="Pept_cys_AS"/>
</dbReference>
<evidence type="ECO:0000313" key="11">
    <source>
        <dbReference type="EMBL" id="PNW87182.1"/>
    </source>
</evidence>
<comment type="similarity">
    <text evidence="1">Belongs to the peptidase C2 family.</text>
</comment>
<evidence type="ECO:0000256" key="9">
    <source>
        <dbReference type="ARBA" id="ARBA00022833"/>
    </source>
</evidence>
<dbReference type="InterPro" id="IPR038765">
    <property type="entry name" value="Papain-like_cys_pep_sf"/>
</dbReference>
<evidence type="ECO:0000256" key="2">
    <source>
        <dbReference type="ARBA" id="ARBA00022553"/>
    </source>
</evidence>
<dbReference type="Gene3D" id="3.90.70.10">
    <property type="entry name" value="Cysteine proteinases"/>
    <property type="match status" value="1"/>
</dbReference>
<organism evidence="11 12">
    <name type="scientific">Chlamydomonas reinhardtii</name>
    <name type="common">Chlamydomonas smithii</name>
    <dbReference type="NCBI Taxonomy" id="3055"/>
    <lineage>
        <taxon>Eukaryota</taxon>
        <taxon>Viridiplantae</taxon>
        <taxon>Chlorophyta</taxon>
        <taxon>core chlorophytes</taxon>
        <taxon>Chlorophyceae</taxon>
        <taxon>CS clade</taxon>
        <taxon>Chlamydomonadales</taxon>
        <taxon>Chlamydomonadaceae</taxon>
        <taxon>Chlamydomonas</taxon>
    </lineage>
</organism>
<dbReference type="OMA" id="RSPWAWH"/>
<gene>
    <name evidence="11" type="ORF">CHLRE_02g112250v5</name>
</gene>
<keyword evidence="2" id="KW-0597">Phosphoprotein</keyword>
<keyword evidence="12" id="KW-1185">Reference proteome</keyword>
<dbReference type="InterPro" id="IPR022684">
    <property type="entry name" value="Calpain_cysteine_protease"/>
</dbReference>
<evidence type="ECO:0000313" key="12">
    <source>
        <dbReference type="Proteomes" id="UP000006906"/>
    </source>
</evidence>
<keyword evidence="5" id="KW-0677">Repeat</keyword>
<dbReference type="GO" id="GO:0008270">
    <property type="term" value="F:zinc ion binding"/>
    <property type="evidence" value="ECO:0007669"/>
    <property type="project" value="UniProtKB-KW"/>
</dbReference>
<keyword evidence="9" id="KW-0862">Zinc</keyword>
<evidence type="ECO:0000256" key="5">
    <source>
        <dbReference type="ARBA" id="ARBA00022737"/>
    </source>
</evidence>
<dbReference type="SMART" id="SM00230">
    <property type="entry name" value="CysPc"/>
    <property type="match status" value="1"/>
</dbReference>
<dbReference type="GO" id="GO:0004198">
    <property type="term" value="F:calcium-dependent cysteine-type endopeptidase activity"/>
    <property type="evidence" value="ECO:0007669"/>
    <property type="project" value="InterPro"/>
</dbReference>
<dbReference type="EMBL" id="CM008963">
    <property type="protein sequence ID" value="PNW87182.1"/>
    <property type="molecule type" value="Genomic_DNA"/>
</dbReference>
<dbReference type="Gramene" id="PNW87182">
    <property type="protein sequence ID" value="PNW87182"/>
    <property type="gene ID" value="CHLRE_02g112250v5"/>
</dbReference>
<dbReference type="PROSITE" id="PS00139">
    <property type="entry name" value="THIOL_PROTEASE_CYS"/>
    <property type="match status" value="1"/>
</dbReference>
<evidence type="ECO:0000256" key="1">
    <source>
        <dbReference type="ARBA" id="ARBA00007623"/>
    </source>
</evidence>
<dbReference type="PANTHER" id="PTHR10183:SF379">
    <property type="entry name" value="CALPAIN-5"/>
    <property type="match status" value="1"/>
</dbReference>
<dbReference type="CDD" id="cd00044">
    <property type="entry name" value="CysPc"/>
    <property type="match status" value="1"/>
</dbReference>
<keyword evidence="6" id="KW-0863">Zinc-finger</keyword>
<evidence type="ECO:0000256" key="4">
    <source>
        <dbReference type="ARBA" id="ARBA00022723"/>
    </source>
</evidence>
<keyword evidence="4" id="KW-0479">Metal-binding</keyword>
<dbReference type="Pfam" id="PF00648">
    <property type="entry name" value="Peptidase_C2"/>
    <property type="match status" value="1"/>
</dbReference>
<feature type="active site" evidence="10">
    <location>
        <position position="343"/>
    </location>
</feature>
<sequence length="462" mass="52177">MGEHQIGAPTELDKLDAGFRDSRKTWLCVGKAIFWPIILLVQAVWIYFFGCLFAYGKRLGRGVLCGLCVCCSCTYKDKKFPPTHAAIGAWENKSPEQIDSEIKWRRIGDIVAAGGKSGAKLFAGKIEPADICQGGLGDCWLMSALACLANQEGAVQQVFLTKEYTNYGRYRIRLWDAPNEKWVTLTIDDWIPCNANTGQPVFAKPNGDEAWVLLLEKAMAKFKGSYANLDGGSTMWALEALTGDYVFEFRLEPKLNKWQRREMFHRSNNTGGFDVLLRLTDDALDGDEMFSTMLFYNRKRSFIAASTGSGSDKDNVNGIVQGHAYAVCNVKLVDRFQLVQLRNPWGTFEWDGAWSDKSPLWEQHPKVKRALDFTPGDDGTFWMEWKDFYSYYKCLDFCIRTTGFDDIAIDLHEERLLCGPTIGCVMGCARYWLCCLGIRALFFSRKARHFEKPPAEGGCMGC</sequence>
<dbReference type="GeneID" id="5725238"/>
<dbReference type="RefSeq" id="XP_001699913.1">
    <property type="nucleotide sequence ID" value="XM_001699861.2"/>
</dbReference>
<name>A8I338_CHLRE</name>
<proteinExistence type="inferred from homology"/>
<dbReference type="SUPFAM" id="SSF54001">
    <property type="entry name" value="Cysteine proteinases"/>
    <property type="match status" value="1"/>
</dbReference>
<dbReference type="PROSITE" id="PS50203">
    <property type="entry name" value="CALPAIN_CAT"/>
    <property type="match status" value="1"/>
</dbReference>
<dbReference type="eggNOG" id="KOG0045">
    <property type="taxonomic scope" value="Eukaryota"/>
</dbReference>
<protein>
    <submittedName>
        <fullName evidence="11">Uncharacterized protein</fullName>
    </submittedName>
</protein>
<dbReference type="AlphaFoldDB" id="A8I338"/>
<dbReference type="HOGENOM" id="CLU_043726_0_0_1"/>
<evidence type="ECO:0000256" key="6">
    <source>
        <dbReference type="ARBA" id="ARBA00022771"/>
    </source>
</evidence>
<dbReference type="STRING" id="3055.A8I338"/>
<dbReference type="KEGG" id="cre:CHLRE_02g112250v5"/>
<reference evidence="11 12" key="1">
    <citation type="journal article" date="2007" name="Science">
        <title>The Chlamydomonas genome reveals the evolution of key animal and plant functions.</title>
        <authorList>
            <person name="Merchant S.S."/>
            <person name="Prochnik S.E."/>
            <person name="Vallon O."/>
            <person name="Harris E.H."/>
            <person name="Karpowicz S.J."/>
            <person name="Witman G.B."/>
            <person name="Terry A."/>
            <person name="Salamov A."/>
            <person name="Fritz-Laylin L.K."/>
            <person name="Marechal-Drouard L."/>
            <person name="Marshall W.F."/>
            <person name="Qu L.H."/>
            <person name="Nelson D.R."/>
            <person name="Sanderfoot A.A."/>
            <person name="Spalding M.H."/>
            <person name="Kapitonov V.V."/>
            <person name="Ren Q."/>
            <person name="Ferris P."/>
            <person name="Lindquist E."/>
            <person name="Shapiro H."/>
            <person name="Lucas S.M."/>
            <person name="Grimwood J."/>
            <person name="Schmutz J."/>
            <person name="Cardol P."/>
            <person name="Cerutti H."/>
            <person name="Chanfreau G."/>
            <person name="Chen C.L."/>
            <person name="Cognat V."/>
            <person name="Croft M.T."/>
            <person name="Dent R."/>
            <person name="Dutcher S."/>
            <person name="Fernandez E."/>
            <person name="Fukuzawa H."/>
            <person name="Gonzalez-Ballester D."/>
            <person name="Gonzalez-Halphen D."/>
            <person name="Hallmann A."/>
            <person name="Hanikenne M."/>
            <person name="Hippler M."/>
            <person name="Inwood W."/>
            <person name="Jabbari K."/>
            <person name="Kalanon M."/>
            <person name="Kuras R."/>
            <person name="Lefebvre P.A."/>
            <person name="Lemaire S.D."/>
            <person name="Lobanov A.V."/>
            <person name="Lohr M."/>
            <person name="Manuell A."/>
            <person name="Meier I."/>
            <person name="Mets L."/>
            <person name="Mittag M."/>
            <person name="Mittelmeier T."/>
            <person name="Moroney J.V."/>
            <person name="Moseley J."/>
            <person name="Napoli C."/>
            <person name="Nedelcu A.M."/>
            <person name="Niyogi K."/>
            <person name="Novoselov S.V."/>
            <person name="Paulsen I.T."/>
            <person name="Pazour G."/>
            <person name="Purton S."/>
            <person name="Ral J.P."/>
            <person name="Riano-Pachon D.M."/>
            <person name="Riekhof W."/>
            <person name="Rymarquis L."/>
            <person name="Schroda M."/>
            <person name="Stern D."/>
            <person name="Umen J."/>
            <person name="Willows R."/>
            <person name="Wilson N."/>
            <person name="Zimmer S.L."/>
            <person name="Allmer J."/>
            <person name="Balk J."/>
            <person name="Bisova K."/>
            <person name="Chen C.J."/>
            <person name="Elias M."/>
            <person name="Gendler K."/>
            <person name="Hauser C."/>
            <person name="Lamb M.R."/>
            <person name="Ledford H."/>
            <person name="Long J.C."/>
            <person name="Minagawa J."/>
            <person name="Page M.D."/>
            <person name="Pan J."/>
            <person name="Pootakham W."/>
            <person name="Roje S."/>
            <person name="Rose A."/>
            <person name="Stahlberg E."/>
            <person name="Terauchi A.M."/>
            <person name="Yang P."/>
            <person name="Ball S."/>
            <person name="Bowler C."/>
            <person name="Dieckmann C.L."/>
            <person name="Gladyshev V.N."/>
            <person name="Green P."/>
            <person name="Jorgensen R."/>
            <person name="Mayfield S."/>
            <person name="Mueller-Roeber B."/>
            <person name="Rajamani S."/>
            <person name="Sayre R.T."/>
            <person name="Brokstein P."/>
            <person name="Dubchak I."/>
            <person name="Goodstein D."/>
            <person name="Hornick L."/>
            <person name="Huang Y.W."/>
            <person name="Jhaveri J."/>
            <person name="Luo Y."/>
            <person name="Martinez D."/>
            <person name="Ngau W.C."/>
            <person name="Otillar B."/>
            <person name="Poliakov A."/>
            <person name="Porter A."/>
            <person name="Szajkowski L."/>
            <person name="Werner G."/>
            <person name="Zhou K."/>
            <person name="Grigoriev I.V."/>
            <person name="Rokhsar D.S."/>
            <person name="Grossman A.R."/>
        </authorList>
    </citation>
    <scope>NUCLEOTIDE SEQUENCE [LARGE SCALE GENOMIC DNA]</scope>
    <source>
        <strain evidence="12">CC-503</strain>
    </source>
</reference>
<accession>A8I338</accession>
<keyword evidence="3" id="KW-0645">Protease</keyword>
<evidence type="ECO:0000256" key="8">
    <source>
        <dbReference type="ARBA" id="ARBA00022807"/>
    </source>
</evidence>
<dbReference type="FunFam" id="3.90.70.10:FF:000010">
    <property type="entry name" value="Calpain 15"/>
    <property type="match status" value="1"/>
</dbReference>
<keyword evidence="8" id="KW-0788">Thiol protease</keyword>
<dbReference type="PRINTS" id="PR00704">
    <property type="entry name" value="CALPAIN"/>
</dbReference>
<dbReference type="PANTHER" id="PTHR10183">
    <property type="entry name" value="CALPAIN"/>
    <property type="match status" value="1"/>
</dbReference>
<dbReference type="Proteomes" id="UP000006906">
    <property type="component" value="Chromosome 2"/>
</dbReference>
<keyword evidence="7" id="KW-0378">Hydrolase</keyword>
<dbReference type="InterPro" id="IPR001300">
    <property type="entry name" value="Peptidase_C2_calpain_cat"/>
</dbReference>
<dbReference type="GO" id="GO:0006508">
    <property type="term" value="P:proteolysis"/>
    <property type="evidence" value="ECO:0007669"/>
    <property type="project" value="UniProtKB-KW"/>
</dbReference>
<dbReference type="PaxDb" id="3055-EDP07609"/>